<dbReference type="SUPFAM" id="SSF51261">
    <property type="entry name" value="Duplicated hybrid motif"/>
    <property type="match status" value="1"/>
</dbReference>
<dbReference type="Pfam" id="PF02378">
    <property type="entry name" value="PTS_EIIC"/>
    <property type="match status" value="1"/>
</dbReference>
<evidence type="ECO:0000313" key="21">
    <source>
        <dbReference type="EMBL" id="MDT2543672.1"/>
    </source>
</evidence>
<keyword evidence="2" id="KW-0813">Transport</keyword>
<dbReference type="GO" id="GO:0016301">
    <property type="term" value="F:kinase activity"/>
    <property type="evidence" value="ECO:0007669"/>
    <property type="project" value="UniProtKB-KW"/>
</dbReference>
<name>A0AAW8T5Z3_9ENTE</name>
<dbReference type="FunFam" id="3.30.1360.60:FF:000001">
    <property type="entry name" value="PTS system glucose-specific IIBC component PtsG"/>
    <property type="match status" value="1"/>
</dbReference>
<sequence length="635" mass="67837">MGKYRELAEKIVANVGGKENINSLTHCITRLRFKLKDESKANDDVLKNMDGVVTIMHSAGQYQVVIGNHVGQVYEDVVDMTGLSGESSAPEEASGNVFNRLIDVISGIFQPFLGALSAGGMIKGLNALLVAAGVLTAESGTYIVLNAIGDAIFMFLPIAVAVAAAKKFGVNQYVGLVIGGALCYPAIQLSTLTAGGDVQPLYTLFSGSMFESPVYMTFMGLPFVANDYTSSVIPSILIVWMASKLQRPLRKIIPEVIQNFFVPFFLLLIALPIGFLVIGPVITILTNMLATGFDGLLKFSPILFGLIVGFFWQVLVMFGLHWSLIPIAILQLGTMGYSTALTGMFGASFAQTAAVAAMYFRLKNPKEKALVVPAVISGICGVTEPAIYGLSLPKKKPFIFSMVGGAISGAFMTAMGVRSYVMGGLGVFGIPSYINQQTGDSSGAIYSVIAIVIASVIGFALTFFFWKDEEAVEVEEGQKAMEVRKEIVTAPVTGTMMPLSTAKDQAFAQGVLGKGVVIHPTVGEVVAPFDGTVMTMFPTKHAIGLVSDNGLELLIHIGLDTVQLDGKYFESHVEQGAKVKRGDKLVTFDIQAIEAAGYSVETPVIITNSADYLDIIESDKQENVCNDDELLTVLV</sequence>
<keyword evidence="9 17" id="KW-1133">Transmembrane helix</keyword>
<evidence type="ECO:0000256" key="16">
    <source>
        <dbReference type="PROSITE-ProRule" id="PRU00421"/>
    </source>
</evidence>
<feature type="active site" description="Phosphocysteine intermediate; for EIIB activity" evidence="16">
    <location>
        <position position="27"/>
    </location>
</feature>
<feature type="domain" description="PTS EIIC type-1" evidence="20">
    <location>
        <begin position="103"/>
        <end position="481"/>
    </location>
</feature>
<dbReference type="GO" id="GO:0008982">
    <property type="term" value="F:protein-N(PI)-phosphohistidine-sugar phosphotransferase activity"/>
    <property type="evidence" value="ECO:0007669"/>
    <property type="project" value="InterPro"/>
</dbReference>
<dbReference type="InterPro" id="IPR036878">
    <property type="entry name" value="Glu_permease_IIB"/>
</dbReference>
<evidence type="ECO:0000256" key="10">
    <source>
        <dbReference type="ARBA" id="ARBA00023136"/>
    </source>
</evidence>
<dbReference type="InterPro" id="IPR011297">
    <property type="entry name" value="PTS_IIABC_b_glu"/>
</dbReference>
<proteinExistence type="predicted"/>
<evidence type="ECO:0000256" key="8">
    <source>
        <dbReference type="ARBA" id="ARBA00022777"/>
    </source>
</evidence>
<organism evidence="21 22">
    <name type="scientific">Enterococcus raffinosus</name>
    <dbReference type="NCBI Taxonomy" id="71452"/>
    <lineage>
        <taxon>Bacteria</taxon>
        <taxon>Bacillati</taxon>
        <taxon>Bacillota</taxon>
        <taxon>Bacilli</taxon>
        <taxon>Lactobacillales</taxon>
        <taxon>Enterococcaceae</taxon>
        <taxon>Enterococcus</taxon>
    </lineage>
</organism>
<feature type="transmembrane region" description="Helical" evidence="17">
    <location>
        <begin position="443"/>
        <end position="466"/>
    </location>
</feature>
<dbReference type="PROSITE" id="PS01035">
    <property type="entry name" value="PTS_EIIB_TYPE_1_CYS"/>
    <property type="match status" value="1"/>
</dbReference>
<comment type="subcellular location">
    <subcellularLocation>
        <location evidence="1">Cell membrane</location>
        <topology evidence="1">Multi-pass membrane protein</topology>
    </subcellularLocation>
</comment>
<feature type="transmembrane region" description="Helical" evidence="17">
    <location>
        <begin position="337"/>
        <end position="359"/>
    </location>
</feature>
<accession>A0AAW8T5Z3</accession>
<dbReference type="GO" id="GO:0015771">
    <property type="term" value="P:trehalose transport"/>
    <property type="evidence" value="ECO:0007669"/>
    <property type="project" value="TreeGrafter"/>
</dbReference>
<dbReference type="Pfam" id="PF00367">
    <property type="entry name" value="PTS_EIIB"/>
    <property type="match status" value="1"/>
</dbReference>
<dbReference type="FunFam" id="2.70.70.10:FF:000001">
    <property type="entry name" value="PTS system glucose-specific IIA component"/>
    <property type="match status" value="1"/>
</dbReference>
<dbReference type="EMBL" id="JARPXL010000003">
    <property type="protein sequence ID" value="MDT2543672.1"/>
    <property type="molecule type" value="Genomic_DNA"/>
</dbReference>
<gene>
    <name evidence="21" type="ORF">P7D69_04810</name>
</gene>
<evidence type="ECO:0000256" key="1">
    <source>
        <dbReference type="ARBA" id="ARBA00004651"/>
    </source>
</evidence>
<dbReference type="InterPro" id="IPR050558">
    <property type="entry name" value="PTS_Sugar-Specific_Components"/>
</dbReference>
<feature type="transmembrane region" description="Helical" evidence="17">
    <location>
        <begin position="112"/>
        <end position="137"/>
    </location>
</feature>
<dbReference type="GO" id="GO:0005886">
    <property type="term" value="C:plasma membrane"/>
    <property type="evidence" value="ECO:0007669"/>
    <property type="project" value="UniProtKB-SubCell"/>
</dbReference>
<keyword evidence="8" id="KW-0418">Kinase</keyword>
<evidence type="ECO:0000256" key="4">
    <source>
        <dbReference type="ARBA" id="ARBA00022597"/>
    </source>
</evidence>
<dbReference type="RefSeq" id="WP_222225953.1">
    <property type="nucleotide sequence ID" value="NZ_CP081846.1"/>
</dbReference>
<evidence type="ECO:0000259" key="19">
    <source>
        <dbReference type="PROSITE" id="PS51098"/>
    </source>
</evidence>
<evidence type="ECO:0000259" key="18">
    <source>
        <dbReference type="PROSITE" id="PS51093"/>
    </source>
</evidence>
<dbReference type="PROSITE" id="PS51093">
    <property type="entry name" value="PTS_EIIA_TYPE_1"/>
    <property type="match status" value="1"/>
</dbReference>
<keyword evidence="4" id="KW-0762">Sugar transport</keyword>
<dbReference type="InterPro" id="IPR011055">
    <property type="entry name" value="Dup_hybrid_motif"/>
</dbReference>
<dbReference type="PANTHER" id="PTHR30175">
    <property type="entry name" value="PHOSPHOTRANSFERASE SYSTEM TRANSPORT PROTEIN"/>
    <property type="match status" value="1"/>
</dbReference>
<dbReference type="PROSITE" id="PS00371">
    <property type="entry name" value="PTS_EIIA_TYPE_1_HIS"/>
    <property type="match status" value="1"/>
</dbReference>
<feature type="domain" description="PTS EIIB type-1" evidence="19">
    <location>
        <begin position="5"/>
        <end position="87"/>
    </location>
</feature>
<keyword evidence="10 17" id="KW-0472">Membrane</keyword>
<dbReference type="Gene3D" id="2.70.70.10">
    <property type="entry name" value="Glucose Permease (Domain IIA)"/>
    <property type="match status" value="1"/>
</dbReference>
<evidence type="ECO:0000313" key="22">
    <source>
        <dbReference type="Proteomes" id="UP001254770"/>
    </source>
</evidence>
<dbReference type="InterPro" id="IPR018113">
    <property type="entry name" value="PTrfase_EIIB_Cys"/>
</dbReference>
<keyword evidence="7 17" id="KW-0812">Transmembrane</keyword>
<dbReference type="GO" id="GO:0009401">
    <property type="term" value="P:phosphoenolpyruvate-dependent sugar phosphotransferase system"/>
    <property type="evidence" value="ECO:0007669"/>
    <property type="project" value="UniProtKB-KW"/>
</dbReference>
<dbReference type="PANTHER" id="PTHR30175:SF1">
    <property type="entry name" value="PTS SYSTEM ARBUTIN-, CELLOBIOSE-, AND SALICIN-SPECIFIC EIIBC COMPONENT-RELATED"/>
    <property type="match status" value="1"/>
</dbReference>
<dbReference type="GO" id="GO:0090589">
    <property type="term" value="F:protein-phosphocysteine-trehalose phosphotransferase system transporter activity"/>
    <property type="evidence" value="ECO:0007669"/>
    <property type="project" value="TreeGrafter"/>
</dbReference>
<dbReference type="Gene3D" id="3.30.1360.60">
    <property type="entry name" value="Glucose permease domain IIB"/>
    <property type="match status" value="1"/>
</dbReference>
<dbReference type="EC" id="2.7.1.211" evidence="11"/>
<evidence type="ECO:0000256" key="5">
    <source>
        <dbReference type="ARBA" id="ARBA00022679"/>
    </source>
</evidence>
<dbReference type="NCBIfam" id="TIGR00830">
    <property type="entry name" value="PTBA"/>
    <property type="match status" value="1"/>
</dbReference>
<evidence type="ECO:0000256" key="6">
    <source>
        <dbReference type="ARBA" id="ARBA00022683"/>
    </source>
</evidence>
<comment type="catalytic activity">
    <reaction evidence="13">
        <text>N(pros)-phospho-L-histidyl-[protein](out) + sucrose = sucrose 6(G)-phosphate(in) + L-histidyl-[protein]</text>
        <dbReference type="Rhea" id="RHEA:49236"/>
        <dbReference type="Rhea" id="RHEA-COMP:9745"/>
        <dbReference type="Rhea" id="RHEA-COMP:9746"/>
        <dbReference type="ChEBI" id="CHEBI:17992"/>
        <dbReference type="ChEBI" id="CHEBI:29979"/>
        <dbReference type="ChEBI" id="CHEBI:64837"/>
        <dbReference type="ChEBI" id="CHEBI:91002"/>
        <dbReference type="EC" id="2.7.1.211"/>
    </reaction>
</comment>
<dbReference type="InterPro" id="IPR013013">
    <property type="entry name" value="PTS_EIIC_1"/>
</dbReference>
<dbReference type="InterPro" id="IPR001996">
    <property type="entry name" value="PTS_IIB_1"/>
</dbReference>
<reference evidence="21" key="1">
    <citation type="submission" date="2023-03" db="EMBL/GenBank/DDBJ databases">
        <authorList>
            <person name="Shen W."/>
            <person name="Cai J."/>
        </authorList>
    </citation>
    <scope>NUCLEOTIDE SEQUENCE</scope>
    <source>
        <strain evidence="21">Y15</strain>
    </source>
</reference>
<dbReference type="InterPro" id="IPR001127">
    <property type="entry name" value="PTS_EIIA_1_perm"/>
</dbReference>
<dbReference type="Proteomes" id="UP001254770">
    <property type="component" value="Unassembled WGS sequence"/>
</dbReference>
<dbReference type="PROSITE" id="PS51103">
    <property type="entry name" value="PTS_EIIC_TYPE_1"/>
    <property type="match status" value="1"/>
</dbReference>
<evidence type="ECO:0000256" key="7">
    <source>
        <dbReference type="ARBA" id="ARBA00022692"/>
    </source>
</evidence>
<evidence type="ECO:0000256" key="11">
    <source>
        <dbReference type="ARBA" id="ARBA00044053"/>
    </source>
</evidence>
<feature type="domain" description="PTS EIIA type-1" evidence="18">
    <location>
        <begin position="504"/>
        <end position="608"/>
    </location>
</feature>
<feature type="transmembrane region" description="Helical" evidence="17">
    <location>
        <begin position="173"/>
        <end position="194"/>
    </location>
</feature>
<feature type="transmembrane region" description="Helical" evidence="17">
    <location>
        <begin position="302"/>
        <end position="325"/>
    </location>
</feature>
<dbReference type="InterPro" id="IPR003352">
    <property type="entry name" value="PTS_EIIC"/>
</dbReference>
<comment type="function">
    <text evidence="12">The phosphoenolpyruvate-dependent sugar phosphotransferase system (sugar PTS), a major carbohydrate active transport system, catalyzes the phosphorylation of incoming sugar substrates concomitantly with their translocation across the cell membrane. This system is involved in sucrose transport.</text>
</comment>
<feature type="transmembrane region" description="Helical" evidence="17">
    <location>
        <begin position="143"/>
        <end position="164"/>
    </location>
</feature>
<keyword evidence="6" id="KW-0598">Phosphotransferase system</keyword>
<evidence type="ECO:0000256" key="14">
    <source>
        <dbReference type="ARBA" id="ARBA00074554"/>
    </source>
</evidence>
<feature type="transmembrane region" description="Helical" evidence="17">
    <location>
        <begin position="214"/>
        <end position="240"/>
    </location>
</feature>
<comment type="caution">
    <text evidence="21">The sequence shown here is derived from an EMBL/GenBank/DDBJ whole genome shotgun (WGS) entry which is preliminary data.</text>
</comment>
<evidence type="ECO:0000259" key="20">
    <source>
        <dbReference type="PROSITE" id="PS51103"/>
    </source>
</evidence>
<protein>
    <recommendedName>
        <fullName evidence="14">PTS system sucrose-specific EIIBCA component</fullName>
        <ecNumber evidence="11">2.7.1.211</ecNumber>
    </recommendedName>
    <alternativeName>
        <fullName evidence="15">EIIBCA-Scr</fullName>
    </alternativeName>
</protein>
<evidence type="ECO:0000256" key="3">
    <source>
        <dbReference type="ARBA" id="ARBA00022475"/>
    </source>
</evidence>
<evidence type="ECO:0000256" key="2">
    <source>
        <dbReference type="ARBA" id="ARBA00022448"/>
    </source>
</evidence>
<feature type="transmembrane region" description="Helical" evidence="17">
    <location>
        <begin position="260"/>
        <end position="282"/>
    </location>
</feature>
<evidence type="ECO:0000256" key="13">
    <source>
        <dbReference type="ARBA" id="ARBA00048931"/>
    </source>
</evidence>
<evidence type="ECO:0000256" key="12">
    <source>
        <dbReference type="ARBA" id="ARBA00045139"/>
    </source>
</evidence>
<dbReference type="NCBIfam" id="TIGR01995">
    <property type="entry name" value="PTS-II-ABC-beta"/>
    <property type="match status" value="1"/>
</dbReference>
<dbReference type="AlphaFoldDB" id="A0AAW8T5Z3"/>
<dbReference type="Pfam" id="PF00358">
    <property type="entry name" value="PTS_EIIA_1"/>
    <property type="match status" value="1"/>
</dbReference>
<keyword evidence="5 21" id="KW-0808">Transferase</keyword>
<keyword evidence="3" id="KW-1003">Cell membrane</keyword>
<dbReference type="CDD" id="cd00212">
    <property type="entry name" value="PTS_IIB_glc"/>
    <property type="match status" value="1"/>
</dbReference>
<dbReference type="PROSITE" id="PS51098">
    <property type="entry name" value="PTS_EIIB_TYPE_1"/>
    <property type="match status" value="1"/>
</dbReference>
<evidence type="ECO:0000256" key="15">
    <source>
        <dbReference type="ARBA" id="ARBA00081008"/>
    </source>
</evidence>
<evidence type="ECO:0000256" key="9">
    <source>
        <dbReference type="ARBA" id="ARBA00022989"/>
    </source>
</evidence>
<evidence type="ECO:0000256" key="17">
    <source>
        <dbReference type="SAM" id="Phobius"/>
    </source>
</evidence>
<dbReference type="SUPFAM" id="SSF55604">
    <property type="entry name" value="Glucose permease domain IIB"/>
    <property type="match status" value="1"/>
</dbReference>
<feature type="transmembrane region" description="Helical" evidence="17">
    <location>
        <begin position="371"/>
        <end position="391"/>
    </location>
</feature>
<feature type="transmembrane region" description="Helical" evidence="17">
    <location>
        <begin position="398"/>
        <end position="423"/>
    </location>
</feature>